<organism evidence="2 3">
    <name type="scientific">Desulforamulus reducens (strain ATCC BAA-1160 / DSM 100696 / MI-1)</name>
    <name type="common">Desulfotomaculum reducens</name>
    <dbReference type="NCBI Taxonomy" id="349161"/>
    <lineage>
        <taxon>Bacteria</taxon>
        <taxon>Bacillati</taxon>
        <taxon>Bacillota</taxon>
        <taxon>Clostridia</taxon>
        <taxon>Eubacteriales</taxon>
        <taxon>Peptococcaceae</taxon>
        <taxon>Desulforamulus</taxon>
    </lineage>
</organism>
<dbReference type="Proteomes" id="UP000001556">
    <property type="component" value="Chromosome"/>
</dbReference>
<protein>
    <submittedName>
        <fullName evidence="2">Molybdenum cofactor cytidylyltransferase</fullName>
    </submittedName>
</protein>
<dbReference type="InterPro" id="IPR025877">
    <property type="entry name" value="MobA-like_NTP_Trfase"/>
</dbReference>
<dbReference type="AlphaFoldDB" id="A4J862"/>
<reference evidence="2 3" key="1">
    <citation type="submission" date="2007-03" db="EMBL/GenBank/DDBJ databases">
        <title>Complete sequence of Desulfotomaculum reducens MI-1.</title>
        <authorList>
            <consortium name="US DOE Joint Genome Institute"/>
            <person name="Copeland A."/>
            <person name="Lucas S."/>
            <person name="Lapidus A."/>
            <person name="Barry K."/>
            <person name="Detter J.C."/>
            <person name="Glavina del Rio T."/>
            <person name="Hammon N."/>
            <person name="Israni S."/>
            <person name="Dalin E."/>
            <person name="Tice H."/>
            <person name="Pitluck S."/>
            <person name="Sims D."/>
            <person name="Brettin T."/>
            <person name="Bruce D."/>
            <person name="Han C."/>
            <person name="Tapia R."/>
            <person name="Schmutz J."/>
            <person name="Larimer F."/>
            <person name="Land M."/>
            <person name="Hauser L."/>
            <person name="Kyrpides N."/>
            <person name="Kim E."/>
            <person name="Tebo B.M."/>
            <person name="Richardson P."/>
        </authorList>
    </citation>
    <scope>NUCLEOTIDE SEQUENCE [LARGE SCALE GENOMIC DNA]</scope>
    <source>
        <strain evidence="2 3">MI-1</strain>
    </source>
</reference>
<dbReference type="PANTHER" id="PTHR43777:SF1">
    <property type="entry name" value="MOLYBDENUM COFACTOR CYTIDYLYLTRANSFERASE"/>
    <property type="match status" value="1"/>
</dbReference>
<dbReference type="SUPFAM" id="SSF53448">
    <property type="entry name" value="Nucleotide-diphospho-sugar transferases"/>
    <property type="match status" value="1"/>
</dbReference>
<dbReference type="Pfam" id="PF12804">
    <property type="entry name" value="NTP_transf_3"/>
    <property type="match status" value="1"/>
</dbReference>
<dbReference type="HOGENOM" id="CLU_061980_1_1_9"/>
<dbReference type="Gene3D" id="3.90.550.10">
    <property type="entry name" value="Spore Coat Polysaccharide Biosynthesis Protein SpsA, Chain A"/>
    <property type="match status" value="1"/>
</dbReference>
<keyword evidence="2" id="KW-0808">Transferase</keyword>
<dbReference type="OrthoDB" id="285216at2"/>
<feature type="domain" description="MobA-like NTP transferase" evidence="1">
    <location>
        <begin position="4"/>
        <end position="160"/>
    </location>
</feature>
<gene>
    <name evidence="2" type="ordered locus">Dred_2761</name>
</gene>
<accession>A4J862</accession>
<evidence type="ECO:0000313" key="2">
    <source>
        <dbReference type="EMBL" id="ABO51265.1"/>
    </source>
</evidence>
<dbReference type="CDD" id="cd04182">
    <property type="entry name" value="GT_2_like_f"/>
    <property type="match status" value="1"/>
</dbReference>
<dbReference type="InterPro" id="IPR029044">
    <property type="entry name" value="Nucleotide-diphossugar_trans"/>
</dbReference>
<dbReference type="KEGG" id="drm:Dred_2761"/>
<name>A4J862_DESRM</name>
<dbReference type="eggNOG" id="COG2068">
    <property type="taxonomic scope" value="Bacteria"/>
</dbReference>
<keyword evidence="2" id="KW-0548">Nucleotidyltransferase</keyword>
<dbReference type="PANTHER" id="PTHR43777">
    <property type="entry name" value="MOLYBDENUM COFACTOR CYTIDYLYLTRANSFERASE"/>
    <property type="match status" value="1"/>
</dbReference>
<evidence type="ECO:0000313" key="3">
    <source>
        <dbReference type="Proteomes" id="UP000001556"/>
    </source>
</evidence>
<proteinExistence type="predicted"/>
<dbReference type="STRING" id="349161.Dred_2761"/>
<sequence length="197" mass="21593">MISGVILAAGLSRRMGCPKQLLQLGNKTLLEHVVTHALRARLDEVIVVTGAYREDIKQALEGYAVNFVNNDRYEEGQGTSLAAGISAVSPKAKGILFLLADQPFVCPEMMNRISDAFLETGAPIVRAGANGHPVLFASDFREQLLQLRGDSGGRQIIEKMKNKLLTIKPCPYFVSLDIDTPDQYRRILALYTGSQGF</sequence>
<dbReference type="EMBL" id="CP000612">
    <property type="protein sequence ID" value="ABO51265.1"/>
    <property type="molecule type" value="Genomic_DNA"/>
</dbReference>
<keyword evidence="3" id="KW-1185">Reference proteome</keyword>
<dbReference type="GO" id="GO:0016779">
    <property type="term" value="F:nucleotidyltransferase activity"/>
    <property type="evidence" value="ECO:0007669"/>
    <property type="project" value="UniProtKB-KW"/>
</dbReference>
<evidence type="ECO:0000259" key="1">
    <source>
        <dbReference type="Pfam" id="PF12804"/>
    </source>
</evidence>
<dbReference type="RefSeq" id="WP_011879060.1">
    <property type="nucleotide sequence ID" value="NC_009253.1"/>
</dbReference>